<feature type="signal peptide" evidence="1">
    <location>
        <begin position="1"/>
        <end position="27"/>
    </location>
</feature>
<protein>
    <submittedName>
        <fullName evidence="2">Uncharacterized protein</fullName>
    </submittedName>
</protein>
<accession>A0A6H1NWX3</accession>
<reference evidence="2 3" key="1">
    <citation type="submission" date="2020-04" db="EMBL/GenBank/DDBJ databases">
        <title>Genome-Wide Identification of 5-Methylcytosine Sites in Bacterial Genomes By High-Throughput Sequencing of MspJI Restriction Fragments.</title>
        <authorList>
            <person name="Wu V."/>
        </authorList>
    </citation>
    <scope>NUCLEOTIDE SEQUENCE [LARGE SCALE GENOMIC DNA]</scope>
    <source>
        <strain evidence="2 3">S2</strain>
    </source>
</reference>
<gene>
    <name evidence="2" type="ORF">HFZ78_02350</name>
</gene>
<sequence length="104" mass="11516">MIFYNKFLQIFLSTLLLLTLFPMKNHAETTTSGSTISGVISEDRVLTKDGSPYYQTGIIEINSGVTLTMEPGVELIGQNGSWISVRGQLKAVGTKQERDCSNWQ</sequence>
<feature type="chain" id="PRO_5026338087" evidence="1">
    <location>
        <begin position="28"/>
        <end position="104"/>
    </location>
</feature>
<dbReference type="AlphaFoldDB" id="A0A6H1NWX3"/>
<evidence type="ECO:0000313" key="2">
    <source>
        <dbReference type="EMBL" id="QIZ05732.1"/>
    </source>
</evidence>
<keyword evidence="1" id="KW-0732">Signal</keyword>
<reference evidence="2 3" key="2">
    <citation type="submission" date="2020-04" db="EMBL/GenBank/DDBJ databases">
        <authorList>
            <person name="Fomenkov A."/>
            <person name="Anton B.P."/>
            <person name="Roberts R.J."/>
        </authorList>
    </citation>
    <scope>NUCLEOTIDE SEQUENCE [LARGE SCALE GENOMIC DNA]</scope>
    <source>
        <strain evidence="2 3">S2</strain>
    </source>
</reference>
<organism evidence="2 3">
    <name type="scientific">Priestia megaterium</name>
    <name type="common">Bacillus megaterium</name>
    <dbReference type="NCBI Taxonomy" id="1404"/>
    <lineage>
        <taxon>Bacteria</taxon>
        <taxon>Bacillati</taxon>
        <taxon>Bacillota</taxon>
        <taxon>Bacilli</taxon>
        <taxon>Bacillales</taxon>
        <taxon>Bacillaceae</taxon>
        <taxon>Priestia</taxon>
    </lineage>
</organism>
<evidence type="ECO:0000256" key="1">
    <source>
        <dbReference type="SAM" id="SignalP"/>
    </source>
</evidence>
<proteinExistence type="predicted"/>
<evidence type="ECO:0000313" key="3">
    <source>
        <dbReference type="Proteomes" id="UP000501868"/>
    </source>
</evidence>
<name>A0A6H1NWX3_PRIMG</name>
<dbReference type="Proteomes" id="UP000501868">
    <property type="component" value="Chromosome"/>
</dbReference>
<dbReference type="EMBL" id="CP051128">
    <property type="protein sequence ID" value="QIZ05732.1"/>
    <property type="molecule type" value="Genomic_DNA"/>
</dbReference>